<evidence type="ECO:0000256" key="11">
    <source>
        <dbReference type="ARBA" id="ARBA00023310"/>
    </source>
</evidence>
<dbReference type="AlphaFoldDB" id="A0A9W6J1P2"/>
<keyword evidence="5 15" id="KW-0138">CF(0)</keyword>
<dbReference type="GO" id="GO:0046961">
    <property type="term" value="F:proton-transporting ATPase activity, rotational mechanism"/>
    <property type="evidence" value="ECO:0007669"/>
    <property type="project" value="TreeGrafter"/>
</dbReference>
<evidence type="ECO:0000256" key="14">
    <source>
        <dbReference type="ARBA" id="ARBA00025830"/>
    </source>
</evidence>
<name>A0A9W6J1P2_9HYPH</name>
<comment type="caution">
    <text evidence="19">The sequence shown here is derived from an EMBL/GenBank/DDBJ whole genome shotgun (WGS) entry which is preliminary data.</text>
</comment>
<proteinExistence type="inferred from homology"/>
<sequence length="208" mass="21645">MEIAMTESVGPAGQTFMLAQADHAPAETHAAGTEAPGGGHGAGHGAPFPPFNSSTFAGQLLWLAIFFGALYWLMKTVALPRVQNIIEGRMEKISADISEANRLKKETDAAIQAYEKELADARAEAQSIATAMHERSTAEAGEARRKLEAELNAKLETADAQIAAAKTAALGNVRGIAIEAGSAIVERLTGKAPAAPEIEQAVDASLAA</sequence>
<dbReference type="GO" id="GO:0005886">
    <property type="term" value="C:plasma membrane"/>
    <property type="evidence" value="ECO:0007669"/>
    <property type="project" value="UniProtKB-SubCell"/>
</dbReference>
<dbReference type="EMBL" id="BSFI01000007">
    <property type="protein sequence ID" value="GLK67759.1"/>
    <property type="molecule type" value="Genomic_DNA"/>
</dbReference>
<keyword evidence="3 15" id="KW-0813">Transport</keyword>
<evidence type="ECO:0000256" key="18">
    <source>
        <dbReference type="SAM" id="MobiDB-lite"/>
    </source>
</evidence>
<dbReference type="GO" id="GO:0045259">
    <property type="term" value="C:proton-transporting ATP synthase complex"/>
    <property type="evidence" value="ECO:0007669"/>
    <property type="project" value="UniProtKB-KW"/>
</dbReference>
<dbReference type="PANTHER" id="PTHR33445:SF1">
    <property type="entry name" value="ATP SYNTHASE SUBUNIT B"/>
    <property type="match status" value="1"/>
</dbReference>
<gene>
    <name evidence="19" type="primary">atpF2</name>
    <name evidence="15" type="synonym">atpF</name>
    <name evidence="19" type="ORF">GCM10008179_13970</name>
</gene>
<keyword evidence="4 15" id="KW-1003">Cell membrane</keyword>
<evidence type="ECO:0000256" key="6">
    <source>
        <dbReference type="ARBA" id="ARBA00022692"/>
    </source>
</evidence>
<keyword evidence="7 15" id="KW-0375">Hydrogen ion transport</keyword>
<evidence type="ECO:0000256" key="12">
    <source>
        <dbReference type="ARBA" id="ARBA00025198"/>
    </source>
</evidence>
<keyword evidence="11 15" id="KW-0066">ATP synthesis</keyword>
<protein>
    <recommendedName>
        <fullName evidence="15">ATP synthase subunit b</fullName>
    </recommendedName>
    <alternativeName>
        <fullName evidence="15">ATP synthase F(0) sector subunit b</fullName>
    </alternativeName>
    <alternativeName>
        <fullName evidence="15">ATPase subunit I</fullName>
    </alternativeName>
    <alternativeName>
        <fullName evidence="15">F-type ATPase subunit b</fullName>
        <shortName evidence="15">F-ATPase subunit b</shortName>
    </alternativeName>
</protein>
<keyword evidence="17" id="KW-0175">Coiled coil</keyword>
<evidence type="ECO:0000256" key="13">
    <source>
        <dbReference type="ARBA" id="ARBA00025614"/>
    </source>
</evidence>
<evidence type="ECO:0000313" key="20">
    <source>
        <dbReference type="Proteomes" id="UP001143372"/>
    </source>
</evidence>
<dbReference type="Proteomes" id="UP001143372">
    <property type="component" value="Unassembled WGS sequence"/>
</dbReference>
<dbReference type="HAMAP" id="MF_01398">
    <property type="entry name" value="ATP_synth_b_bprime"/>
    <property type="match status" value="1"/>
</dbReference>
<evidence type="ECO:0000256" key="1">
    <source>
        <dbReference type="ARBA" id="ARBA00004377"/>
    </source>
</evidence>
<comment type="function">
    <text evidence="12 15">F(1)F(0) ATP synthase produces ATP from ADP in the presence of a proton or sodium gradient. F-type ATPases consist of two structural domains, F(1) containing the extramembraneous catalytic core and F(0) containing the membrane proton channel, linked together by a central stalk and a peripheral stalk. During catalysis, ATP synthesis in the catalytic domain of F(1) is coupled via a rotary mechanism of the central stalk subunits to proton translocation.</text>
</comment>
<comment type="function">
    <text evidence="13">Component of the F(0) channel, it forms part of the peripheral stalk, linking F(1) to F(0). The b'-subunit is a diverged and duplicated form of b found in plants and photosynthetic bacteria.</text>
</comment>
<dbReference type="PANTHER" id="PTHR33445">
    <property type="entry name" value="ATP SYNTHASE SUBUNIT B', CHLOROPLASTIC"/>
    <property type="match status" value="1"/>
</dbReference>
<organism evidence="19 20">
    <name type="scientific">Hansschlegelia plantiphila</name>
    <dbReference type="NCBI Taxonomy" id="374655"/>
    <lineage>
        <taxon>Bacteria</taxon>
        <taxon>Pseudomonadati</taxon>
        <taxon>Pseudomonadota</taxon>
        <taxon>Alphaproteobacteria</taxon>
        <taxon>Hyphomicrobiales</taxon>
        <taxon>Methylopilaceae</taxon>
        <taxon>Hansschlegelia</taxon>
    </lineage>
</organism>
<evidence type="ECO:0000256" key="15">
    <source>
        <dbReference type="HAMAP-Rule" id="MF_01398"/>
    </source>
</evidence>
<dbReference type="Pfam" id="PF00430">
    <property type="entry name" value="ATP-synt_B"/>
    <property type="match status" value="1"/>
</dbReference>
<evidence type="ECO:0000256" key="5">
    <source>
        <dbReference type="ARBA" id="ARBA00022547"/>
    </source>
</evidence>
<comment type="similarity">
    <text evidence="2 15 16">Belongs to the ATPase B chain family.</text>
</comment>
<evidence type="ECO:0000256" key="7">
    <source>
        <dbReference type="ARBA" id="ARBA00022781"/>
    </source>
</evidence>
<keyword evidence="6 15" id="KW-0812">Transmembrane</keyword>
<evidence type="ECO:0000256" key="10">
    <source>
        <dbReference type="ARBA" id="ARBA00023136"/>
    </source>
</evidence>
<keyword evidence="20" id="KW-1185">Reference proteome</keyword>
<keyword evidence="10 15" id="KW-0472">Membrane</keyword>
<evidence type="ECO:0000256" key="4">
    <source>
        <dbReference type="ARBA" id="ARBA00022475"/>
    </source>
</evidence>
<dbReference type="GO" id="GO:0046933">
    <property type="term" value="F:proton-transporting ATP synthase activity, rotational mechanism"/>
    <property type="evidence" value="ECO:0007669"/>
    <property type="project" value="UniProtKB-UniRule"/>
</dbReference>
<comment type="subunit">
    <text evidence="14 15">F-type ATPases have 2 components, F(1) - the catalytic core - and F(0) - the membrane proton channel. F(1) has five subunits: alpha(3), beta(3), gamma(1), delta(1), epsilon(1). F(0) has three main subunits: a(1), b(2) and c(10-14). The alpha and beta chains form an alternating ring which encloses part of the gamma chain. F(1) is attached to F(0) by a central stalk formed by the gamma and epsilon chains, while a peripheral stalk is formed by the delta and b chains.</text>
</comment>
<evidence type="ECO:0000256" key="16">
    <source>
        <dbReference type="RuleBase" id="RU003848"/>
    </source>
</evidence>
<evidence type="ECO:0000256" key="8">
    <source>
        <dbReference type="ARBA" id="ARBA00022989"/>
    </source>
</evidence>
<reference evidence="19" key="2">
    <citation type="submission" date="2023-01" db="EMBL/GenBank/DDBJ databases">
        <authorList>
            <person name="Sun Q."/>
            <person name="Evtushenko L."/>
        </authorList>
    </citation>
    <scope>NUCLEOTIDE SEQUENCE</scope>
    <source>
        <strain evidence="19">VKM B-2347</strain>
    </source>
</reference>
<dbReference type="InterPro" id="IPR002146">
    <property type="entry name" value="ATP_synth_b/b'su_bac/chlpt"/>
</dbReference>
<reference evidence="19" key="1">
    <citation type="journal article" date="2014" name="Int. J. Syst. Evol. Microbiol.">
        <title>Complete genome sequence of Corynebacterium casei LMG S-19264T (=DSM 44701T), isolated from a smear-ripened cheese.</title>
        <authorList>
            <consortium name="US DOE Joint Genome Institute (JGI-PGF)"/>
            <person name="Walter F."/>
            <person name="Albersmeier A."/>
            <person name="Kalinowski J."/>
            <person name="Ruckert C."/>
        </authorList>
    </citation>
    <scope>NUCLEOTIDE SEQUENCE</scope>
    <source>
        <strain evidence="19">VKM B-2347</strain>
    </source>
</reference>
<dbReference type="CDD" id="cd06503">
    <property type="entry name" value="ATP-synt_Fo_b"/>
    <property type="match status" value="1"/>
</dbReference>
<evidence type="ECO:0000256" key="3">
    <source>
        <dbReference type="ARBA" id="ARBA00022448"/>
    </source>
</evidence>
<feature type="compositionally biased region" description="Gly residues" evidence="18">
    <location>
        <begin position="35"/>
        <end position="44"/>
    </location>
</feature>
<feature type="region of interest" description="Disordered" evidence="18">
    <location>
        <begin position="25"/>
        <end position="46"/>
    </location>
</feature>
<evidence type="ECO:0000256" key="2">
    <source>
        <dbReference type="ARBA" id="ARBA00005513"/>
    </source>
</evidence>
<comment type="subcellular location">
    <subcellularLocation>
        <location evidence="1">Cell inner membrane</location>
        <topology evidence="1">Single-pass membrane protein</topology>
    </subcellularLocation>
    <subcellularLocation>
        <location evidence="15">Cell membrane</location>
        <topology evidence="15">Single-pass membrane protein</topology>
    </subcellularLocation>
</comment>
<keyword evidence="8 15" id="KW-1133">Transmembrane helix</keyword>
<evidence type="ECO:0000256" key="9">
    <source>
        <dbReference type="ARBA" id="ARBA00023065"/>
    </source>
</evidence>
<dbReference type="InterPro" id="IPR050059">
    <property type="entry name" value="ATP_synthase_B_chain"/>
</dbReference>
<accession>A0A9W6J1P2</accession>
<evidence type="ECO:0000256" key="17">
    <source>
        <dbReference type="SAM" id="Coils"/>
    </source>
</evidence>
<feature type="coiled-coil region" evidence="17">
    <location>
        <begin position="97"/>
        <end position="168"/>
    </location>
</feature>
<evidence type="ECO:0000313" key="19">
    <source>
        <dbReference type="EMBL" id="GLK67759.1"/>
    </source>
</evidence>
<feature type="transmembrane region" description="Helical" evidence="15">
    <location>
        <begin position="56"/>
        <end position="74"/>
    </location>
</feature>
<keyword evidence="9 15" id="KW-0406">Ion transport</keyword>